<keyword evidence="2" id="KW-1185">Reference proteome</keyword>
<evidence type="ECO:0000313" key="2">
    <source>
        <dbReference type="Proteomes" id="UP000186391"/>
    </source>
</evidence>
<proteinExistence type="predicted"/>
<dbReference type="SUPFAM" id="SSF47781">
    <property type="entry name" value="RuvA domain 2-like"/>
    <property type="match status" value="1"/>
</dbReference>
<dbReference type="GeneID" id="35798667"/>
<dbReference type="RefSeq" id="WP_009457542.1">
    <property type="nucleotide sequence ID" value="NZ_MRCA01000002.1"/>
</dbReference>
<dbReference type="AlphaFoldDB" id="A0A1U7H3Q3"/>
<dbReference type="EMBL" id="MRCA01000002">
    <property type="protein sequence ID" value="OKH15718.1"/>
    <property type="molecule type" value="Genomic_DNA"/>
</dbReference>
<accession>A0A1U7H3Q3</accession>
<dbReference type="Pfam" id="PF12836">
    <property type="entry name" value="HHH_3"/>
    <property type="match status" value="1"/>
</dbReference>
<dbReference type="SUPFAM" id="SSF81585">
    <property type="entry name" value="PsbU/PolX domain-like"/>
    <property type="match status" value="1"/>
</dbReference>
<comment type="caution">
    <text evidence="1">The sequence shown here is derived from an EMBL/GenBank/DDBJ whole genome shotgun (WGS) entry which is preliminary data.</text>
</comment>
<evidence type="ECO:0000313" key="1">
    <source>
        <dbReference type="EMBL" id="OKH15718.1"/>
    </source>
</evidence>
<dbReference type="PANTHER" id="PTHR21180:SF32">
    <property type="entry name" value="ENDONUCLEASE_EXONUCLEASE_PHOSPHATASE FAMILY DOMAIN-CONTAINING PROTEIN 1"/>
    <property type="match status" value="1"/>
</dbReference>
<sequence length="180" mass="20580">MNQNRLPFTFNSRLQKLRSKLLNDPYYRFQSIEEIAIAVSLGIRIDVNQANVDDWLRLPGLSIHQARSLVELSRTGVKFYCIEDLAAALSISVQRLKPLEAILNFSYYDDESVDNITYTINPNTATVESLAKIPFIDSSIAQAVVDNRQSAGPYRNLVDFQRRLNLSGDILAQLMYYLRF</sequence>
<dbReference type="GO" id="GO:0015627">
    <property type="term" value="C:type II protein secretion system complex"/>
    <property type="evidence" value="ECO:0007669"/>
    <property type="project" value="TreeGrafter"/>
</dbReference>
<dbReference type="OrthoDB" id="510410at2"/>
<reference evidence="1 2" key="1">
    <citation type="submission" date="2016-11" db="EMBL/GenBank/DDBJ databases">
        <title>Draft Genome Sequences of Nine Cyanobacterial Strains from Diverse Habitats.</title>
        <authorList>
            <person name="Zhu T."/>
            <person name="Hou S."/>
            <person name="Lu X."/>
            <person name="Hess W.R."/>
        </authorList>
    </citation>
    <scope>NUCLEOTIDE SEQUENCE [LARGE SCALE GENOMIC DNA]</scope>
    <source>
        <strain evidence="1 2">NIES-592</strain>
    </source>
</reference>
<organism evidence="1 2">
    <name type="scientific">Fischerella major NIES-592</name>
    <dbReference type="NCBI Taxonomy" id="210994"/>
    <lineage>
        <taxon>Bacteria</taxon>
        <taxon>Bacillati</taxon>
        <taxon>Cyanobacteriota</taxon>
        <taxon>Cyanophyceae</taxon>
        <taxon>Nostocales</taxon>
        <taxon>Hapalosiphonaceae</taxon>
        <taxon>Fischerella</taxon>
    </lineage>
</organism>
<dbReference type="PANTHER" id="PTHR21180">
    <property type="entry name" value="ENDONUCLEASE/EXONUCLEASE/PHOSPHATASE FAMILY DOMAIN-CONTAINING PROTEIN 1"/>
    <property type="match status" value="1"/>
</dbReference>
<protein>
    <submittedName>
        <fullName evidence="1">DNA uptake protein</fullName>
    </submittedName>
</protein>
<dbReference type="InterPro" id="IPR051675">
    <property type="entry name" value="Endo/Exo/Phosphatase_dom_1"/>
</dbReference>
<dbReference type="GO" id="GO:0015628">
    <property type="term" value="P:protein secretion by the type II secretion system"/>
    <property type="evidence" value="ECO:0007669"/>
    <property type="project" value="TreeGrafter"/>
</dbReference>
<name>A0A1U7H3Q3_9CYAN</name>
<dbReference type="Proteomes" id="UP000186391">
    <property type="component" value="Unassembled WGS sequence"/>
</dbReference>
<gene>
    <name evidence="1" type="ORF">NIES592_06500</name>
</gene>
<dbReference type="InterPro" id="IPR010994">
    <property type="entry name" value="RuvA_2-like"/>
</dbReference>
<dbReference type="Gene3D" id="1.10.150.320">
    <property type="entry name" value="Photosystem II 12 kDa extrinsic protein"/>
    <property type="match status" value="1"/>
</dbReference>